<organism evidence="1 2">
    <name type="scientific">Solanum tuberosum</name>
    <name type="common">Potato</name>
    <dbReference type="NCBI Taxonomy" id="4113"/>
    <lineage>
        <taxon>Eukaryota</taxon>
        <taxon>Viridiplantae</taxon>
        <taxon>Streptophyta</taxon>
        <taxon>Embryophyta</taxon>
        <taxon>Tracheophyta</taxon>
        <taxon>Spermatophyta</taxon>
        <taxon>Magnoliopsida</taxon>
        <taxon>eudicotyledons</taxon>
        <taxon>Gunneridae</taxon>
        <taxon>Pentapetalae</taxon>
        <taxon>asterids</taxon>
        <taxon>lamiids</taxon>
        <taxon>Solanales</taxon>
        <taxon>Solanaceae</taxon>
        <taxon>Solanoideae</taxon>
        <taxon>Solaneae</taxon>
        <taxon>Solanum</taxon>
    </lineage>
</organism>
<evidence type="ECO:0000313" key="1">
    <source>
        <dbReference type="EMBL" id="KAH0742813.1"/>
    </source>
</evidence>
<accession>A0ABQ7U7R0</accession>
<gene>
    <name evidence="1" type="ORF">KY290_030806</name>
</gene>
<sequence>MISDIVMNVLPYNNMKHQNSLVLLVLLVVIYGGCGAASMKNGVGWILQQFDLLLILVKTVA</sequence>
<keyword evidence="2" id="KW-1185">Reference proteome</keyword>
<comment type="caution">
    <text evidence="1">The sequence shown here is derived from an EMBL/GenBank/DDBJ whole genome shotgun (WGS) entry which is preliminary data.</text>
</comment>
<proteinExistence type="predicted"/>
<evidence type="ECO:0000313" key="2">
    <source>
        <dbReference type="Proteomes" id="UP000826656"/>
    </source>
</evidence>
<reference evidence="1 2" key="1">
    <citation type="journal article" date="2021" name="bioRxiv">
        <title>Chromosome-scale and haplotype-resolved genome assembly of a tetraploid potato cultivar.</title>
        <authorList>
            <person name="Sun H."/>
            <person name="Jiao W.-B."/>
            <person name="Krause K."/>
            <person name="Campoy J.A."/>
            <person name="Goel M."/>
            <person name="Folz-Donahue K."/>
            <person name="Kukat C."/>
            <person name="Huettel B."/>
            <person name="Schneeberger K."/>
        </authorList>
    </citation>
    <scope>NUCLEOTIDE SEQUENCE [LARGE SCALE GENOMIC DNA]</scope>
    <source>
        <strain evidence="1">SolTubOtavaFocal</strain>
        <tissue evidence="1">Leaves</tissue>
    </source>
</reference>
<protein>
    <submittedName>
        <fullName evidence="1">Uncharacterized protein</fullName>
    </submittedName>
</protein>
<name>A0ABQ7U7R0_SOLTU</name>
<dbReference type="EMBL" id="JAIVGD010000023">
    <property type="protein sequence ID" value="KAH0742813.1"/>
    <property type="molecule type" value="Genomic_DNA"/>
</dbReference>
<dbReference type="Proteomes" id="UP000826656">
    <property type="component" value="Unassembled WGS sequence"/>
</dbReference>